<protein>
    <submittedName>
        <fullName evidence="11">Preprotein translocase subunit SecE</fullName>
    </submittedName>
</protein>
<name>A0A2W4WBQ1_9CYAN</name>
<evidence type="ECO:0000256" key="1">
    <source>
        <dbReference type="ARBA" id="ARBA00004370"/>
    </source>
</evidence>
<keyword evidence="8 10" id="KW-0472">Membrane</keyword>
<comment type="subcellular location">
    <subcellularLocation>
        <location evidence="1">Membrane</location>
    </subcellularLocation>
</comment>
<dbReference type="Gene3D" id="1.20.5.1030">
    <property type="entry name" value="Preprotein translocase secy subunit"/>
    <property type="match status" value="1"/>
</dbReference>
<feature type="transmembrane region" description="Helical" evidence="10">
    <location>
        <begin position="53"/>
        <end position="74"/>
    </location>
</feature>
<evidence type="ECO:0000256" key="10">
    <source>
        <dbReference type="SAM" id="Phobius"/>
    </source>
</evidence>
<dbReference type="PANTHER" id="PTHR33910">
    <property type="entry name" value="PROTEIN TRANSLOCASE SUBUNIT SECE"/>
    <property type="match status" value="1"/>
</dbReference>
<dbReference type="NCBIfam" id="TIGR00964">
    <property type="entry name" value="secE_bact"/>
    <property type="match status" value="1"/>
</dbReference>
<dbReference type="EMBL" id="QBMC01000019">
    <property type="protein sequence ID" value="PZO21671.1"/>
    <property type="molecule type" value="Genomic_DNA"/>
</dbReference>
<dbReference type="GO" id="GO:0008320">
    <property type="term" value="F:protein transmembrane transporter activity"/>
    <property type="evidence" value="ECO:0007669"/>
    <property type="project" value="InterPro"/>
</dbReference>
<feature type="region of interest" description="Disordered" evidence="9">
    <location>
        <begin position="1"/>
        <end position="29"/>
    </location>
</feature>
<dbReference type="GO" id="GO:0005886">
    <property type="term" value="C:plasma membrane"/>
    <property type="evidence" value="ECO:0007669"/>
    <property type="project" value="TreeGrafter"/>
</dbReference>
<evidence type="ECO:0000256" key="4">
    <source>
        <dbReference type="ARBA" id="ARBA00022692"/>
    </source>
</evidence>
<sequence length="86" mass="9459">MAKKDAKQAPKADKVKKPSAPPDSSSESFNAGVFVQGTQEELTKVIWPTRQQLISESAAVILMVSLSATLIYFIDKLFGWASRQVF</sequence>
<dbReference type="GO" id="GO:0009306">
    <property type="term" value="P:protein secretion"/>
    <property type="evidence" value="ECO:0007669"/>
    <property type="project" value="InterPro"/>
</dbReference>
<keyword evidence="2" id="KW-0813">Transport</keyword>
<feature type="compositionally biased region" description="Basic and acidic residues" evidence="9">
    <location>
        <begin position="1"/>
        <end position="16"/>
    </location>
</feature>
<dbReference type="Pfam" id="PF00584">
    <property type="entry name" value="SecE"/>
    <property type="match status" value="1"/>
</dbReference>
<evidence type="ECO:0000256" key="9">
    <source>
        <dbReference type="SAM" id="MobiDB-lite"/>
    </source>
</evidence>
<dbReference type="InterPro" id="IPR001901">
    <property type="entry name" value="Translocase_SecE/Sec61-g"/>
</dbReference>
<dbReference type="Proteomes" id="UP000249354">
    <property type="component" value="Unassembled WGS sequence"/>
</dbReference>
<dbReference type="AlphaFoldDB" id="A0A2W4WBQ1"/>
<reference evidence="11 12" key="2">
    <citation type="submission" date="2018-06" db="EMBL/GenBank/DDBJ databases">
        <title>Metagenomic assembly of (sub)arctic Cyanobacteria and their associated microbiome from non-axenic cultures.</title>
        <authorList>
            <person name="Baurain D."/>
        </authorList>
    </citation>
    <scope>NUCLEOTIDE SEQUENCE [LARGE SCALE GENOMIC DNA]</scope>
    <source>
        <strain evidence="11">ULC129bin1</strain>
    </source>
</reference>
<gene>
    <name evidence="11" type="ORF">DCF25_04845</name>
</gene>
<evidence type="ECO:0000313" key="11">
    <source>
        <dbReference type="EMBL" id="PZO21671.1"/>
    </source>
</evidence>
<evidence type="ECO:0000256" key="6">
    <source>
        <dbReference type="ARBA" id="ARBA00022989"/>
    </source>
</evidence>
<evidence type="ECO:0000256" key="5">
    <source>
        <dbReference type="ARBA" id="ARBA00022927"/>
    </source>
</evidence>
<evidence type="ECO:0000256" key="7">
    <source>
        <dbReference type="ARBA" id="ARBA00023010"/>
    </source>
</evidence>
<dbReference type="PANTHER" id="PTHR33910:SF1">
    <property type="entry name" value="PROTEIN TRANSLOCASE SUBUNIT SECE"/>
    <property type="match status" value="1"/>
</dbReference>
<evidence type="ECO:0000256" key="3">
    <source>
        <dbReference type="ARBA" id="ARBA00022475"/>
    </source>
</evidence>
<organism evidence="11 12">
    <name type="scientific">Leptolyngbya foveolarum</name>
    <dbReference type="NCBI Taxonomy" id="47253"/>
    <lineage>
        <taxon>Bacteria</taxon>
        <taxon>Bacillati</taxon>
        <taxon>Cyanobacteriota</taxon>
        <taxon>Cyanophyceae</taxon>
        <taxon>Leptolyngbyales</taxon>
        <taxon>Leptolyngbyaceae</taxon>
        <taxon>Leptolyngbya group</taxon>
        <taxon>Leptolyngbya</taxon>
    </lineage>
</organism>
<keyword evidence="3" id="KW-1003">Cell membrane</keyword>
<accession>A0A2W4WBQ1</accession>
<dbReference type="GO" id="GO:0006886">
    <property type="term" value="P:intracellular protein transport"/>
    <property type="evidence" value="ECO:0007669"/>
    <property type="project" value="InterPro"/>
</dbReference>
<reference evidence="12" key="1">
    <citation type="submission" date="2018-04" db="EMBL/GenBank/DDBJ databases">
        <authorList>
            <person name="Cornet L."/>
        </authorList>
    </citation>
    <scope>NUCLEOTIDE SEQUENCE [LARGE SCALE GENOMIC DNA]</scope>
</reference>
<comment type="caution">
    <text evidence="11">The sequence shown here is derived from an EMBL/GenBank/DDBJ whole genome shotgun (WGS) entry which is preliminary data.</text>
</comment>
<dbReference type="InterPro" id="IPR038379">
    <property type="entry name" value="SecE_sf"/>
</dbReference>
<keyword evidence="7" id="KW-0811">Translocation</keyword>
<proteinExistence type="predicted"/>
<evidence type="ECO:0000256" key="2">
    <source>
        <dbReference type="ARBA" id="ARBA00022448"/>
    </source>
</evidence>
<dbReference type="GO" id="GO:0043952">
    <property type="term" value="P:protein transport by the Sec complex"/>
    <property type="evidence" value="ECO:0007669"/>
    <property type="project" value="TreeGrafter"/>
</dbReference>
<dbReference type="InterPro" id="IPR005807">
    <property type="entry name" value="SecE_bac"/>
</dbReference>
<keyword evidence="6 10" id="KW-1133">Transmembrane helix</keyword>
<keyword evidence="4 10" id="KW-0812">Transmembrane</keyword>
<evidence type="ECO:0000313" key="12">
    <source>
        <dbReference type="Proteomes" id="UP000249354"/>
    </source>
</evidence>
<keyword evidence="5" id="KW-0653">Protein transport</keyword>
<dbReference type="PROSITE" id="PS01067">
    <property type="entry name" value="SECE_SEC61G"/>
    <property type="match status" value="1"/>
</dbReference>
<dbReference type="GO" id="GO:0006605">
    <property type="term" value="P:protein targeting"/>
    <property type="evidence" value="ECO:0007669"/>
    <property type="project" value="InterPro"/>
</dbReference>
<evidence type="ECO:0000256" key="8">
    <source>
        <dbReference type="ARBA" id="ARBA00023136"/>
    </source>
</evidence>